<feature type="coiled-coil region" evidence="1">
    <location>
        <begin position="118"/>
        <end position="152"/>
    </location>
</feature>
<evidence type="ECO:0000256" key="1">
    <source>
        <dbReference type="SAM" id="Coils"/>
    </source>
</evidence>
<dbReference type="Proteomes" id="UP001279734">
    <property type="component" value="Unassembled WGS sequence"/>
</dbReference>
<evidence type="ECO:0000313" key="4">
    <source>
        <dbReference type="Proteomes" id="UP001279734"/>
    </source>
</evidence>
<evidence type="ECO:0000313" key="3">
    <source>
        <dbReference type="EMBL" id="GMH09158.1"/>
    </source>
</evidence>
<protein>
    <submittedName>
        <fullName evidence="3">Uncharacterized protein</fullName>
    </submittedName>
</protein>
<name>A0AAD3SDG6_NEPGR</name>
<organism evidence="3 4">
    <name type="scientific">Nepenthes gracilis</name>
    <name type="common">Slender pitcher plant</name>
    <dbReference type="NCBI Taxonomy" id="150966"/>
    <lineage>
        <taxon>Eukaryota</taxon>
        <taxon>Viridiplantae</taxon>
        <taxon>Streptophyta</taxon>
        <taxon>Embryophyta</taxon>
        <taxon>Tracheophyta</taxon>
        <taxon>Spermatophyta</taxon>
        <taxon>Magnoliopsida</taxon>
        <taxon>eudicotyledons</taxon>
        <taxon>Gunneridae</taxon>
        <taxon>Pentapetalae</taxon>
        <taxon>Caryophyllales</taxon>
        <taxon>Nepenthaceae</taxon>
        <taxon>Nepenthes</taxon>
    </lineage>
</organism>
<dbReference type="PANTHER" id="PTHR37371">
    <property type="entry name" value="OS08G0180400 PROTEIN"/>
    <property type="match status" value="1"/>
</dbReference>
<gene>
    <name evidence="3" type="ORF">Nepgr_010998</name>
</gene>
<proteinExistence type="predicted"/>
<feature type="compositionally biased region" description="Low complexity" evidence="2">
    <location>
        <begin position="35"/>
        <end position="45"/>
    </location>
</feature>
<sequence length="201" mass="22232">MKRRGRSRKPLAADFLASPSPLATPSNRSDPVSPKSFEFKPTTTPTTTTFNFASAFAAADNHRKSTLPSSPLPVLKTLSSISELKEMTSSGLDSIKRKVDLSHSDILKEVDSSHSRLHKRFKTQVQAWQQVMDQADKEYKKLSESIRESQETIEASYVEFIAEAQSSASRVCKTSIPDTAQSFQKAIDALRSHYGILPASI</sequence>
<keyword evidence="1" id="KW-0175">Coiled coil</keyword>
<feature type="compositionally biased region" description="Polar residues" evidence="2">
    <location>
        <begin position="21"/>
        <end position="30"/>
    </location>
</feature>
<feature type="region of interest" description="Disordered" evidence="2">
    <location>
        <begin position="1"/>
        <end position="45"/>
    </location>
</feature>
<reference evidence="3" key="1">
    <citation type="submission" date="2023-05" db="EMBL/GenBank/DDBJ databases">
        <title>Nepenthes gracilis genome sequencing.</title>
        <authorList>
            <person name="Fukushima K."/>
        </authorList>
    </citation>
    <scope>NUCLEOTIDE SEQUENCE</scope>
    <source>
        <strain evidence="3">SING2019-196</strain>
    </source>
</reference>
<comment type="caution">
    <text evidence="3">The sequence shown here is derived from an EMBL/GenBank/DDBJ whole genome shotgun (WGS) entry which is preliminary data.</text>
</comment>
<accession>A0AAD3SDG6</accession>
<keyword evidence="4" id="KW-1185">Reference proteome</keyword>
<dbReference type="PANTHER" id="PTHR37371:SF1">
    <property type="entry name" value="KINESIN-LIKE PROTEIN"/>
    <property type="match status" value="1"/>
</dbReference>
<evidence type="ECO:0000256" key="2">
    <source>
        <dbReference type="SAM" id="MobiDB-lite"/>
    </source>
</evidence>
<dbReference type="EMBL" id="BSYO01000009">
    <property type="protein sequence ID" value="GMH09158.1"/>
    <property type="molecule type" value="Genomic_DNA"/>
</dbReference>
<dbReference type="AlphaFoldDB" id="A0AAD3SDG6"/>